<accession>A0A0M0G872</accession>
<dbReference type="SUPFAM" id="SSF55729">
    <property type="entry name" value="Acyl-CoA N-acyltransferases (Nat)"/>
    <property type="match status" value="1"/>
</dbReference>
<evidence type="ECO:0000313" key="3">
    <source>
        <dbReference type="Proteomes" id="UP000037109"/>
    </source>
</evidence>
<dbReference type="InterPro" id="IPR016181">
    <property type="entry name" value="Acyl_CoA_acyltransferase"/>
</dbReference>
<dbReference type="GO" id="GO:0016747">
    <property type="term" value="F:acyltransferase activity, transferring groups other than amino-acyl groups"/>
    <property type="evidence" value="ECO:0007669"/>
    <property type="project" value="InterPro"/>
</dbReference>
<reference evidence="3" key="1">
    <citation type="submission" date="2015-07" db="EMBL/GenBank/DDBJ databases">
        <title>Fjat-10036 dsm4.</title>
        <authorList>
            <person name="Liu B."/>
            <person name="Wang J."/>
            <person name="Zhu Y."/>
            <person name="Liu G."/>
            <person name="Chen Q."/>
            <person name="Chen Z."/>
            <person name="Lan J."/>
            <person name="Che J."/>
            <person name="Ge C."/>
            <person name="Shi H."/>
            <person name="Pan Z."/>
            <person name="Liu X."/>
        </authorList>
    </citation>
    <scope>NUCLEOTIDE SEQUENCE [LARGE SCALE GENOMIC DNA]</scope>
    <source>
        <strain evidence="3">DSM 4</strain>
    </source>
</reference>
<dbReference type="Pfam" id="PF00583">
    <property type="entry name" value="Acetyltransf_1"/>
    <property type="match status" value="1"/>
</dbReference>
<dbReference type="OrthoDB" id="1902458at2"/>
<name>A0A0M0G872_SPOGL</name>
<dbReference type="InterPro" id="IPR000182">
    <property type="entry name" value="GNAT_dom"/>
</dbReference>
<keyword evidence="3" id="KW-1185">Reference proteome</keyword>
<proteinExistence type="predicted"/>
<dbReference type="PROSITE" id="PS51186">
    <property type="entry name" value="GNAT"/>
    <property type="match status" value="1"/>
</dbReference>
<dbReference type="AlphaFoldDB" id="A0A0M0G872"/>
<dbReference type="RefSeq" id="WP_053433394.1">
    <property type="nucleotide sequence ID" value="NZ_LGUF01000007.1"/>
</dbReference>
<gene>
    <name evidence="2" type="ORF">AF332_03860</name>
</gene>
<evidence type="ECO:0000313" key="2">
    <source>
        <dbReference type="EMBL" id="KON86034.1"/>
    </source>
</evidence>
<dbReference type="Gene3D" id="3.40.630.30">
    <property type="match status" value="1"/>
</dbReference>
<comment type="caution">
    <text evidence="2">The sequence shown here is derived from an EMBL/GenBank/DDBJ whole genome shotgun (WGS) entry which is preliminary data.</text>
</comment>
<feature type="domain" description="N-acetyltransferase" evidence="1">
    <location>
        <begin position="1"/>
        <end position="162"/>
    </location>
</feature>
<dbReference type="PATRIC" id="fig|1459.3.peg.795"/>
<protein>
    <recommendedName>
        <fullName evidence="1">N-acetyltransferase domain-containing protein</fullName>
    </recommendedName>
</protein>
<sequence length="162" mass="19126">MDVKLIKAALGDRDIVRNMYAFYLHDLTKYTEALEVNEEGTFEFDAFSLIWDKEGIEPFFIKADGKLAGFLLLLRAPFLKKADYCINDFFLYNSFRGKNVGQAAIELLFREYKGTYYIEQLKRNEPAVRFWKKVYRDYQLDVQETSRMEDGEECVGQFMKVE</sequence>
<dbReference type="Proteomes" id="UP000037109">
    <property type="component" value="Unassembled WGS sequence"/>
</dbReference>
<organism evidence="2 3">
    <name type="scientific">Sporosarcina globispora</name>
    <name type="common">Bacillus globisporus</name>
    <dbReference type="NCBI Taxonomy" id="1459"/>
    <lineage>
        <taxon>Bacteria</taxon>
        <taxon>Bacillati</taxon>
        <taxon>Bacillota</taxon>
        <taxon>Bacilli</taxon>
        <taxon>Bacillales</taxon>
        <taxon>Caryophanaceae</taxon>
        <taxon>Sporosarcina</taxon>
    </lineage>
</organism>
<dbReference type="CDD" id="cd04301">
    <property type="entry name" value="NAT_SF"/>
    <property type="match status" value="1"/>
</dbReference>
<dbReference type="STRING" id="1459.AF332_03860"/>
<dbReference type="EMBL" id="LGUF01000007">
    <property type="protein sequence ID" value="KON86034.1"/>
    <property type="molecule type" value="Genomic_DNA"/>
</dbReference>
<evidence type="ECO:0000259" key="1">
    <source>
        <dbReference type="PROSITE" id="PS51186"/>
    </source>
</evidence>